<reference evidence="2" key="1">
    <citation type="submission" date="2024-05" db="EMBL/GenBank/DDBJ databases">
        <authorList>
            <person name="Bunk B."/>
            <person name="Swiderski J."/>
            <person name="Sproer C."/>
            <person name="Thiel V."/>
        </authorList>
    </citation>
    <scope>NUCLEOTIDE SEQUENCE</scope>
    <source>
        <strain evidence="2">DSM 17735</strain>
    </source>
</reference>
<dbReference type="EMBL" id="CP157675">
    <property type="protein sequence ID" value="XBP70215.1"/>
    <property type="molecule type" value="Genomic_DNA"/>
</dbReference>
<proteinExistence type="predicted"/>
<dbReference type="NCBIfam" id="TIGR02001">
    <property type="entry name" value="gcw_chp"/>
    <property type="match status" value="1"/>
</dbReference>
<organism evidence="2">
    <name type="scientific">Polaromonas hydrogenivorans</name>
    <dbReference type="NCBI Taxonomy" id="335476"/>
    <lineage>
        <taxon>Bacteria</taxon>
        <taxon>Pseudomonadati</taxon>
        <taxon>Pseudomonadota</taxon>
        <taxon>Betaproteobacteria</taxon>
        <taxon>Burkholderiales</taxon>
        <taxon>Comamonadaceae</taxon>
        <taxon>Polaromonas</taxon>
    </lineage>
</organism>
<evidence type="ECO:0000256" key="1">
    <source>
        <dbReference type="SAM" id="SignalP"/>
    </source>
</evidence>
<dbReference type="RefSeq" id="WP_349279409.1">
    <property type="nucleotide sequence ID" value="NZ_CBCSCU010000005.1"/>
</dbReference>
<keyword evidence="1" id="KW-0732">Signal</keyword>
<dbReference type="InterPro" id="IPR010239">
    <property type="entry name" value="CHP02001"/>
</dbReference>
<feature type="chain" id="PRO_5043851436" evidence="1">
    <location>
        <begin position="23"/>
        <end position="263"/>
    </location>
</feature>
<feature type="signal peptide" evidence="1">
    <location>
        <begin position="1"/>
        <end position="22"/>
    </location>
</feature>
<sequence length="263" mass="27557">MKLKTSSTLVLSLLFVGTATMAQTTAPAPDYTLSYNAGVVSDYRIRGLSQTTFKPALQAGVDFAHKSGFYLGAWGSNVNWIKDYVGNAATPAVATKGSLEVDLYAGYKGSITKDLAFDLGVITYQYPGNTASKVTVDANTTEIYGALTYGIVTAKYSQSTGNSVANPNSAGSKYFEVAANIDLGNGFTLIPHAGRQTIPNVTAPQPDAGDYTDYSLTLSKDFGNGLSASLSAIGTNAKDGFYKVGGFDNLGKSTAVVGLKYSF</sequence>
<protein>
    <submittedName>
        <fullName evidence="2">TorF family putative porin</fullName>
    </submittedName>
</protein>
<gene>
    <name evidence="2" type="ORF">ABLV49_20505</name>
</gene>
<dbReference type="AlphaFoldDB" id="A0AAU7LRH0"/>
<accession>A0AAU7LRH0</accession>
<name>A0AAU7LRH0_9BURK</name>
<evidence type="ECO:0000313" key="2">
    <source>
        <dbReference type="EMBL" id="XBP70215.1"/>
    </source>
</evidence>
<dbReference type="Pfam" id="PF09694">
    <property type="entry name" value="Gcw_chp"/>
    <property type="match status" value="1"/>
</dbReference>